<dbReference type="AlphaFoldDB" id="A0A7S0FJ04"/>
<feature type="region of interest" description="Disordered" evidence="1">
    <location>
        <begin position="1"/>
        <end position="75"/>
    </location>
</feature>
<organism evidence="2">
    <name type="scientific">Pyrodinium bahamense</name>
    <dbReference type="NCBI Taxonomy" id="73915"/>
    <lineage>
        <taxon>Eukaryota</taxon>
        <taxon>Sar</taxon>
        <taxon>Alveolata</taxon>
        <taxon>Dinophyceae</taxon>
        <taxon>Gonyaulacales</taxon>
        <taxon>Pyrocystaceae</taxon>
        <taxon>Pyrodinium</taxon>
    </lineage>
</organism>
<reference evidence="2" key="1">
    <citation type="submission" date="2021-01" db="EMBL/GenBank/DDBJ databases">
        <authorList>
            <person name="Corre E."/>
            <person name="Pelletier E."/>
            <person name="Niang G."/>
            <person name="Scheremetjew M."/>
            <person name="Finn R."/>
            <person name="Kale V."/>
            <person name="Holt S."/>
            <person name="Cochrane G."/>
            <person name="Meng A."/>
            <person name="Brown T."/>
            <person name="Cohen L."/>
        </authorList>
    </citation>
    <scope>NUCLEOTIDE SEQUENCE</scope>
    <source>
        <strain evidence="2">Pbaha01</strain>
    </source>
</reference>
<feature type="region of interest" description="Disordered" evidence="1">
    <location>
        <begin position="151"/>
        <end position="177"/>
    </location>
</feature>
<dbReference type="EMBL" id="HBEG01026329">
    <property type="protein sequence ID" value="CAD8362659.1"/>
    <property type="molecule type" value="Transcribed_RNA"/>
</dbReference>
<feature type="compositionally biased region" description="Polar residues" evidence="1">
    <location>
        <begin position="18"/>
        <end position="28"/>
    </location>
</feature>
<accession>A0A7S0FJ04</accession>
<gene>
    <name evidence="2" type="ORF">PBAH0796_LOCUS15997</name>
</gene>
<proteinExistence type="predicted"/>
<name>A0A7S0FJ04_9DINO</name>
<protein>
    <submittedName>
        <fullName evidence="2">Uncharacterized protein</fullName>
    </submittedName>
</protein>
<feature type="compositionally biased region" description="Polar residues" evidence="1">
    <location>
        <begin position="151"/>
        <end position="161"/>
    </location>
</feature>
<sequence length="216" mass="23230">MGGQQHPHVPEPPVSWLFPSSPQSSPSNHMRRAGILLPAPEGHVEDAESPDQRDVQPIFEEPGPGSQGKAQTPKRVLHSANDPIEKAVLITHRLAFVAQLPPGDPEDQRRATLDCYQRWFFGNPHCGLVVKREVSRLAQCSQEPVEREAVSCNSPSATRTLQEGAEGPPAPDGPARPVLTYEQLHAHLLEVCSEHGYGARISAGAVRACSSGKGGG</sequence>
<evidence type="ECO:0000256" key="1">
    <source>
        <dbReference type="SAM" id="MobiDB-lite"/>
    </source>
</evidence>
<evidence type="ECO:0000313" key="2">
    <source>
        <dbReference type="EMBL" id="CAD8362659.1"/>
    </source>
</evidence>
<feature type="compositionally biased region" description="Basic and acidic residues" evidence="1">
    <location>
        <begin position="42"/>
        <end position="54"/>
    </location>
</feature>